<dbReference type="EMBL" id="LUGG01000024">
    <property type="protein sequence ID" value="OBZ67387.1"/>
    <property type="molecule type" value="Genomic_DNA"/>
</dbReference>
<feature type="region of interest" description="Disordered" evidence="1">
    <location>
        <begin position="18"/>
        <end position="54"/>
    </location>
</feature>
<feature type="compositionally biased region" description="Acidic residues" evidence="1">
    <location>
        <begin position="42"/>
        <end position="52"/>
    </location>
</feature>
<dbReference type="AlphaFoldDB" id="A0A1C7LTI5"/>
<evidence type="ECO:0000313" key="2">
    <source>
        <dbReference type="EMBL" id="OBZ67387.1"/>
    </source>
</evidence>
<accession>A0A1C7LTI5</accession>
<evidence type="ECO:0000256" key="1">
    <source>
        <dbReference type="SAM" id="MobiDB-lite"/>
    </source>
</evidence>
<keyword evidence="3" id="KW-1185">Reference proteome</keyword>
<name>A0A1C7LTI5_GRIFR</name>
<feature type="compositionally biased region" description="Low complexity" evidence="1">
    <location>
        <begin position="18"/>
        <end position="32"/>
    </location>
</feature>
<comment type="caution">
    <text evidence="2">The sequence shown here is derived from an EMBL/GenBank/DDBJ whole genome shotgun (WGS) entry which is preliminary data.</text>
</comment>
<protein>
    <submittedName>
        <fullName evidence="2">Uncharacterized protein</fullName>
    </submittedName>
</protein>
<dbReference type="Proteomes" id="UP000092993">
    <property type="component" value="Unassembled WGS sequence"/>
</dbReference>
<proteinExistence type="predicted"/>
<organism evidence="2 3">
    <name type="scientific">Grifola frondosa</name>
    <name type="common">Maitake</name>
    <name type="synonym">Polyporus frondosus</name>
    <dbReference type="NCBI Taxonomy" id="5627"/>
    <lineage>
        <taxon>Eukaryota</taxon>
        <taxon>Fungi</taxon>
        <taxon>Dikarya</taxon>
        <taxon>Basidiomycota</taxon>
        <taxon>Agaricomycotina</taxon>
        <taxon>Agaricomycetes</taxon>
        <taxon>Polyporales</taxon>
        <taxon>Grifolaceae</taxon>
        <taxon>Grifola</taxon>
    </lineage>
</organism>
<sequence>MYPLGAYSQMDPCTPDLSAGCSNSASSNSCSSPTWSENLFGYDDEDEDDDGDDHFAVPRPLCTGNPAVFANIPSILLQNAPVPGVKGSSSLTPLLGLATLHALPEDAPNDTLIAS</sequence>
<reference evidence="2 3" key="1">
    <citation type="submission" date="2016-03" db="EMBL/GenBank/DDBJ databases">
        <title>Whole genome sequencing of Grifola frondosa 9006-11.</title>
        <authorList>
            <person name="Min B."/>
            <person name="Park H."/>
            <person name="Kim J.-G."/>
            <person name="Cho H."/>
            <person name="Oh Y.-L."/>
            <person name="Kong W.-S."/>
            <person name="Choi I.-G."/>
        </authorList>
    </citation>
    <scope>NUCLEOTIDE SEQUENCE [LARGE SCALE GENOMIC DNA]</scope>
    <source>
        <strain evidence="2 3">9006-11</strain>
    </source>
</reference>
<evidence type="ECO:0000313" key="3">
    <source>
        <dbReference type="Proteomes" id="UP000092993"/>
    </source>
</evidence>
<gene>
    <name evidence="2" type="ORF">A0H81_12703</name>
</gene>